<protein>
    <submittedName>
        <fullName evidence="2">Uncharacterized protein</fullName>
    </submittedName>
</protein>
<dbReference type="Proteomes" id="UP000077275">
    <property type="component" value="Unassembled WGS sequence"/>
</dbReference>
<dbReference type="AlphaFoldDB" id="A0A166FIQ9"/>
<accession>A0A166FIQ9</accession>
<evidence type="ECO:0000256" key="1">
    <source>
        <dbReference type="SAM" id="Phobius"/>
    </source>
</evidence>
<organism evidence="2 3">
    <name type="scientific">Methanobrevibacter cuticularis</name>
    <dbReference type="NCBI Taxonomy" id="47311"/>
    <lineage>
        <taxon>Archaea</taxon>
        <taxon>Methanobacteriati</taxon>
        <taxon>Methanobacteriota</taxon>
        <taxon>Methanomada group</taxon>
        <taxon>Methanobacteria</taxon>
        <taxon>Methanobacteriales</taxon>
        <taxon>Methanobacteriaceae</taxon>
        <taxon>Methanobrevibacter</taxon>
    </lineage>
</organism>
<keyword evidence="1" id="KW-1133">Transmembrane helix</keyword>
<name>A0A166FIQ9_9EURY</name>
<evidence type="ECO:0000313" key="3">
    <source>
        <dbReference type="Proteomes" id="UP000077275"/>
    </source>
</evidence>
<gene>
    <name evidence="2" type="ORF">MBCUT_01100</name>
</gene>
<keyword evidence="3" id="KW-1185">Reference proteome</keyword>
<sequence length="75" mass="8493">MKVIFVKLFGLSIAPPVPVLYPFRNVMFMKVTFKLLLMENIRLDPSASIITSAADPFPWIVTFLLIVIPVLLVFV</sequence>
<evidence type="ECO:0000313" key="2">
    <source>
        <dbReference type="EMBL" id="KZX17716.1"/>
    </source>
</evidence>
<feature type="transmembrane region" description="Helical" evidence="1">
    <location>
        <begin position="56"/>
        <end position="74"/>
    </location>
</feature>
<dbReference type="EMBL" id="LWMW01000016">
    <property type="protein sequence ID" value="KZX17716.1"/>
    <property type="molecule type" value="Genomic_DNA"/>
</dbReference>
<proteinExistence type="predicted"/>
<comment type="caution">
    <text evidence="2">The sequence shown here is derived from an EMBL/GenBank/DDBJ whole genome shotgun (WGS) entry which is preliminary data.</text>
</comment>
<keyword evidence="1" id="KW-0812">Transmembrane</keyword>
<reference evidence="2 3" key="1">
    <citation type="submission" date="2016-04" db="EMBL/GenBank/DDBJ databases">
        <title>Genome sequence of Methanobrevibacter cuticularis DSM 11139.</title>
        <authorList>
            <person name="Poehlein A."/>
            <person name="Seedorf H."/>
            <person name="Daniel R."/>
        </authorList>
    </citation>
    <scope>NUCLEOTIDE SEQUENCE [LARGE SCALE GENOMIC DNA]</scope>
    <source>
        <strain evidence="2 3">DSM 11139</strain>
    </source>
</reference>
<keyword evidence="1" id="KW-0472">Membrane</keyword>